<evidence type="ECO:0000256" key="6">
    <source>
        <dbReference type="ARBA" id="ARBA00038076"/>
    </source>
</evidence>
<protein>
    <submittedName>
        <fullName evidence="9">Putative ABC transporter protein</fullName>
    </submittedName>
</protein>
<name>A0A1R4GGG7_9MICO</name>
<keyword evidence="4 7" id="KW-1133">Transmembrane helix</keyword>
<evidence type="ECO:0000256" key="4">
    <source>
        <dbReference type="ARBA" id="ARBA00022989"/>
    </source>
</evidence>
<feature type="domain" description="ABC3 transporter permease C-terminal" evidence="8">
    <location>
        <begin position="232"/>
        <end position="335"/>
    </location>
</feature>
<accession>A0A1R4GGG7</accession>
<feature type="transmembrane region" description="Helical" evidence="7">
    <location>
        <begin position="305"/>
        <end position="324"/>
    </location>
</feature>
<sequence>MPTLVLAGVVAAAAIAIFATTGLAMASQQRTLDLMNSPEGRLITIVDSQGGADMDARSVEQLATLTGVEWVLAAGPAKTVHAGGFDGGEGVTARHVFGDVSQVAEGLDGRLLAPGQAVASADVIERLGLVDGVGFVTGGLDADIVESVHVADPLGSWNDEVLIAADTGQVLTIFVSVTSLQQLEQVQAATRGLLIAERPHEATITTNEALVGLSSDVSDELAASSRQTVSALLAIVALLVAAVQFGRVSATAKDIGRRRALGATRSLIVSSVLVSAAAAAVIGAVVGTLIGCGITLALTGSVPRAGFILSIPVLLMIAALRGGALPAIRASRLDPVAILRVP</sequence>
<comment type="similarity">
    <text evidence="6">Belongs to the ABC-4 integral membrane protein family.</text>
</comment>
<evidence type="ECO:0000256" key="3">
    <source>
        <dbReference type="ARBA" id="ARBA00022692"/>
    </source>
</evidence>
<proteinExistence type="inferred from homology"/>
<comment type="subcellular location">
    <subcellularLocation>
        <location evidence="1">Cell membrane</location>
        <topology evidence="1">Multi-pass membrane protein</topology>
    </subcellularLocation>
</comment>
<keyword evidence="10" id="KW-1185">Reference proteome</keyword>
<reference evidence="9 10" key="1">
    <citation type="submission" date="2017-02" db="EMBL/GenBank/DDBJ databases">
        <authorList>
            <person name="Peterson S.W."/>
        </authorList>
    </citation>
    <scope>NUCLEOTIDE SEQUENCE [LARGE SCALE GENOMIC DNA]</scope>
    <source>
        <strain evidence="9 10">LMG 22410</strain>
    </source>
</reference>
<dbReference type="Pfam" id="PF02687">
    <property type="entry name" value="FtsX"/>
    <property type="match status" value="1"/>
</dbReference>
<keyword evidence="5 7" id="KW-0472">Membrane</keyword>
<evidence type="ECO:0000256" key="1">
    <source>
        <dbReference type="ARBA" id="ARBA00004651"/>
    </source>
</evidence>
<evidence type="ECO:0000259" key="8">
    <source>
        <dbReference type="Pfam" id="PF02687"/>
    </source>
</evidence>
<evidence type="ECO:0000313" key="9">
    <source>
        <dbReference type="EMBL" id="SJM67311.1"/>
    </source>
</evidence>
<evidence type="ECO:0000256" key="7">
    <source>
        <dbReference type="SAM" id="Phobius"/>
    </source>
</evidence>
<dbReference type="EMBL" id="FUHU01000044">
    <property type="protein sequence ID" value="SJM67311.1"/>
    <property type="molecule type" value="Genomic_DNA"/>
</dbReference>
<evidence type="ECO:0000313" key="10">
    <source>
        <dbReference type="Proteomes" id="UP000195787"/>
    </source>
</evidence>
<keyword evidence="2" id="KW-1003">Cell membrane</keyword>
<feature type="transmembrane region" description="Helical" evidence="7">
    <location>
        <begin position="267"/>
        <end position="299"/>
    </location>
</feature>
<evidence type="ECO:0000256" key="5">
    <source>
        <dbReference type="ARBA" id="ARBA00023136"/>
    </source>
</evidence>
<dbReference type="GO" id="GO:0005886">
    <property type="term" value="C:plasma membrane"/>
    <property type="evidence" value="ECO:0007669"/>
    <property type="project" value="UniProtKB-SubCell"/>
</dbReference>
<organism evidence="9 10">
    <name type="scientific">Agrococcus casei LMG 22410</name>
    <dbReference type="NCBI Taxonomy" id="1255656"/>
    <lineage>
        <taxon>Bacteria</taxon>
        <taxon>Bacillati</taxon>
        <taxon>Actinomycetota</taxon>
        <taxon>Actinomycetes</taxon>
        <taxon>Micrococcales</taxon>
        <taxon>Microbacteriaceae</taxon>
        <taxon>Agrococcus</taxon>
    </lineage>
</organism>
<evidence type="ECO:0000256" key="2">
    <source>
        <dbReference type="ARBA" id="ARBA00022475"/>
    </source>
</evidence>
<dbReference type="InterPro" id="IPR003838">
    <property type="entry name" value="ABC3_permease_C"/>
</dbReference>
<gene>
    <name evidence="9" type="ORF">CZ674_11835</name>
</gene>
<dbReference type="PANTHER" id="PTHR30572:SF4">
    <property type="entry name" value="ABC TRANSPORTER PERMEASE YTRF"/>
    <property type="match status" value="1"/>
</dbReference>
<keyword evidence="3 7" id="KW-0812">Transmembrane</keyword>
<dbReference type="Proteomes" id="UP000195787">
    <property type="component" value="Unassembled WGS sequence"/>
</dbReference>
<dbReference type="AlphaFoldDB" id="A0A1R4GGG7"/>
<dbReference type="PANTHER" id="PTHR30572">
    <property type="entry name" value="MEMBRANE COMPONENT OF TRANSPORTER-RELATED"/>
    <property type="match status" value="1"/>
</dbReference>
<dbReference type="InterPro" id="IPR050250">
    <property type="entry name" value="Macrolide_Exporter_MacB"/>
</dbReference>
<dbReference type="GO" id="GO:0022857">
    <property type="term" value="F:transmembrane transporter activity"/>
    <property type="evidence" value="ECO:0007669"/>
    <property type="project" value="TreeGrafter"/>
</dbReference>